<dbReference type="EMBL" id="CP035945">
    <property type="protein sequence ID" value="QBE99732.1"/>
    <property type="molecule type" value="Genomic_DNA"/>
</dbReference>
<gene>
    <name evidence="2" type="primary">iolX_5</name>
    <name evidence="2" type="ORF">PMF13cell1_05326</name>
</gene>
<dbReference type="InterPro" id="IPR036291">
    <property type="entry name" value="NAD(P)-bd_dom_sf"/>
</dbReference>
<name>A0A4P6M5C0_9FIRM</name>
<dbReference type="Pfam" id="PF01408">
    <property type="entry name" value="GFO_IDH_MocA"/>
    <property type="match status" value="1"/>
</dbReference>
<dbReference type="InterPro" id="IPR051450">
    <property type="entry name" value="Gfo/Idh/MocA_Oxidoreductases"/>
</dbReference>
<dbReference type="Proteomes" id="UP000289794">
    <property type="component" value="Chromosome"/>
</dbReference>
<accession>A0A4P6M5C0</accession>
<protein>
    <submittedName>
        <fullName evidence="2">Scyllo-inositol 2-dehydrogenase (NAD(+))</fullName>
        <ecNumber evidence="2">1.1.1.370</ecNumber>
    </submittedName>
</protein>
<evidence type="ECO:0000313" key="3">
    <source>
        <dbReference type="Proteomes" id="UP000289794"/>
    </source>
</evidence>
<dbReference type="GO" id="GO:0000166">
    <property type="term" value="F:nucleotide binding"/>
    <property type="evidence" value="ECO:0007669"/>
    <property type="project" value="InterPro"/>
</dbReference>
<proteinExistence type="predicted"/>
<dbReference type="InterPro" id="IPR000683">
    <property type="entry name" value="Gfo/Idh/MocA-like_OxRdtase_N"/>
</dbReference>
<reference evidence="2 3" key="1">
    <citation type="submission" date="2019-01" db="EMBL/GenBank/DDBJ databases">
        <title>PMF-metabolizing Aryl O-demethylase.</title>
        <authorList>
            <person name="Kim M."/>
        </authorList>
    </citation>
    <scope>NUCLEOTIDE SEQUENCE [LARGE SCALE GENOMIC DNA]</scope>
    <source>
        <strain evidence="2 3">PMF1</strain>
    </source>
</reference>
<dbReference type="PANTHER" id="PTHR43377">
    <property type="entry name" value="BILIVERDIN REDUCTASE A"/>
    <property type="match status" value="1"/>
</dbReference>
<keyword evidence="2" id="KW-0560">Oxidoreductase</keyword>
<feature type="domain" description="Gfo/Idh/MocA-like oxidoreductase N-terminal" evidence="1">
    <location>
        <begin position="5"/>
        <end position="122"/>
    </location>
</feature>
<dbReference type="AlphaFoldDB" id="A0A4P6M5C0"/>
<dbReference type="SUPFAM" id="SSF51735">
    <property type="entry name" value="NAD(P)-binding Rossmann-fold domains"/>
    <property type="match status" value="1"/>
</dbReference>
<dbReference type="KEGG" id="bpro:PMF13cell1_05326"/>
<dbReference type="GO" id="GO:0016491">
    <property type="term" value="F:oxidoreductase activity"/>
    <property type="evidence" value="ECO:0007669"/>
    <property type="project" value="UniProtKB-KW"/>
</dbReference>
<dbReference type="EC" id="1.1.1.370" evidence="2"/>
<sequence length="372" mass="41942">MEKILRCAVVGMGLLGSQHAEHLYKHKNTLVTAVCDQKAEKANRWAEEHACSWYEDFTEMYKKEKPDLVVVATQDPYHKGPILEACKSGIPFVISEKPLTTSLADACEIREAAKKSGTCIKVLFPNRFYPLDRSIRLLVGGGYLGALQYGEMRMDDSIDVPRNLWGKDSRNFSAISSPAFFLFSHAVDLLHYYFAPRKVVRVYAKGKKSVIGSEYDFLDCLLTFNDGLIIRLKTEWTKRMEELVENYVQLTADNGGFAYNKTPGYEAGQGLRIYLEVPEEKAREAAGILESQGICAELGYSEKMNAYRFDLKAEDKNDFDWNEGVCLYADSFMDDTEGGIPITELEEGIRQVAVVEAILDSAREGREVILEL</sequence>
<evidence type="ECO:0000313" key="2">
    <source>
        <dbReference type="EMBL" id="QBE99732.1"/>
    </source>
</evidence>
<dbReference type="SUPFAM" id="SSF55347">
    <property type="entry name" value="Glyceraldehyde-3-phosphate dehydrogenase-like, C-terminal domain"/>
    <property type="match status" value="1"/>
</dbReference>
<organism evidence="2 3">
    <name type="scientific">Blautia producta</name>
    <dbReference type="NCBI Taxonomy" id="33035"/>
    <lineage>
        <taxon>Bacteria</taxon>
        <taxon>Bacillati</taxon>
        <taxon>Bacillota</taxon>
        <taxon>Clostridia</taxon>
        <taxon>Lachnospirales</taxon>
        <taxon>Lachnospiraceae</taxon>
        <taxon>Blautia</taxon>
    </lineage>
</organism>
<dbReference type="Gene3D" id="3.40.50.720">
    <property type="entry name" value="NAD(P)-binding Rossmann-like Domain"/>
    <property type="match status" value="1"/>
</dbReference>
<dbReference type="RefSeq" id="WP_130182712.1">
    <property type="nucleotide sequence ID" value="NZ_CP035945.1"/>
</dbReference>
<dbReference type="PANTHER" id="PTHR43377:SF1">
    <property type="entry name" value="BILIVERDIN REDUCTASE A"/>
    <property type="match status" value="1"/>
</dbReference>
<dbReference type="Gene3D" id="3.30.360.10">
    <property type="entry name" value="Dihydrodipicolinate Reductase, domain 2"/>
    <property type="match status" value="1"/>
</dbReference>
<evidence type="ECO:0000259" key="1">
    <source>
        <dbReference type="Pfam" id="PF01408"/>
    </source>
</evidence>